<evidence type="ECO:0000313" key="5">
    <source>
        <dbReference type="EMBL" id="PJE77412.1"/>
    </source>
</evidence>
<proteinExistence type="predicted"/>
<reference evidence="5" key="1">
    <citation type="journal article" date="2017" name="Appl. Environ. Microbiol.">
        <title>Molecular characterization of an Endozoicomonas-like organism causing infection in king scallop Pecten maximus L.</title>
        <authorList>
            <person name="Cano I."/>
            <person name="van Aerle R."/>
            <person name="Ross S."/>
            <person name="Verner-Jeffreys D.W."/>
            <person name="Paley R.K."/>
            <person name="Rimmer G."/>
            <person name="Ryder D."/>
            <person name="Hooper P."/>
            <person name="Stone D."/>
            <person name="Feist S.W."/>
        </authorList>
    </citation>
    <scope>NUCLEOTIDE SEQUENCE</scope>
</reference>
<dbReference type="InterPro" id="IPR013083">
    <property type="entry name" value="Znf_RING/FYVE/PHD"/>
</dbReference>
<keyword evidence="1" id="KW-0479">Metal-binding</keyword>
<evidence type="ECO:0000256" key="3">
    <source>
        <dbReference type="ARBA" id="ARBA00022833"/>
    </source>
</evidence>
<dbReference type="PROSITE" id="PS01282">
    <property type="entry name" value="BIR_REPEAT_1"/>
    <property type="match status" value="1"/>
</dbReference>
<sequence>MKPNVGFLKIATVSISVFCATKCILALSNDYPDIQATPANLRYEELQARTESFNRWPWPRITDIAEAGFYFTGAEDIVRCFFCDIGLSEWEGNNNPWEEHSKHSPDCEFLKNRKGLTYIEEVQRIWRPHYPPKYPNFNDTKTRLATFKRWPRDPFVQSPQELAIAGFFYIGVRDVVRCHHCGITLTKWNVSDDPWIEHARWSPNCKFTIKRKGIAFVRAVARAVEELHRANEQEQRNSATSQATKTFSTKKSYVETCERNAYHNSFVSAAAETLKFMGYKRDQVEIAINLYMISHEGRRDFKAEDLISILIDNDMDIMSEEDKNDWGIFEPSGDAARAEYRMLRNSFICTVCKVNERQMLFVPCGHRITCKECSDKIDECPTCKKKISEKYKTYL</sequence>
<dbReference type="PROSITE" id="PS50143">
    <property type="entry name" value="BIR_REPEAT_2"/>
    <property type="match status" value="2"/>
</dbReference>
<dbReference type="FunFam" id="1.10.1170.10:FF:000002">
    <property type="entry name" value="Baculoviral IAP repeat containing 7"/>
    <property type="match status" value="1"/>
</dbReference>
<comment type="caution">
    <text evidence="5">The sequence shown here is derived from an EMBL/GenBank/DDBJ whole genome shotgun (WGS) entry which is preliminary data.</text>
</comment>
<keyword evidence="3" id="KW-0862">Zinc</keyword>
<dbReference type="InterPro" id="IPR001370">
    <property type="entry name" value="BIR_rpt"/>
</dbReference>
<evidence type="ECO:0000256" key="2">
    <source>
        <dbReference type="ARBA" id="ARBA00022771"/>
    </source>
</evidence>
<evidence type="ECO:0000259" key="4">
    <source>
        <dbReference type="PROSITE" id="PS50089"/>
    </source>
</evidence>
<dbReference type="InterPro" id="IPR050784">
    <property type="entry name" value="IAP"/>
</dbReference>
<dbReference type="GO" id="GO:0005634">
    <property type="term" value="C:nucleus"/>
    <property type="evidence" value="ECO:0007669"/>
    <property type="project" value="TreeGrafter"/>
</dbReference>
<dbReference type="SMART" id="SM00238">
    <property type="entry name" value="BIR"/>
    <property type="match status" value="2"/>
</dbReference>
<dbReference type="GO" id="GO:0008270">
    <property type="term" value="F:zinc ion binding"/>
    <property type="evidence" value="ECO:0007669"/>
    <property type="project" value="UniProtKB-KW"/>
</dbReference>
<accession>A0A2H9T2G8</accession>
<dbReference type="GO" id="GO:0005737">
    <property type="term" value="C:cytoplasm"/>
    <property type="evidence" value="ECO:0007669"/>
    <property type="project" value="TreeGrafter"/>
</dbReference>
<feature type="domain" description="RING-type" evidence="4">
    <location>
        <begin position="349"/>
        <end position="384"/>
    </location>
</feature>
<dbReference type="Gene3D" id="3.30.40.10">
    <property type="entry name" value="Zinc/RING finger domain, C3HC4 (zinc finger)"/>
    <property type="match status" value="1"/>
</dbReference>
<dbReference type="PROSITE" id="PS50089">
    <property type="entry name" value="ZF_RING_2"/>
    <property type="match status" value="1"/>
</dbReference>
<dbReference type="Pfam" id="PF00653">
    <property type="entry name" value="BIR"/>
    <property type="match status" value="2"/>
</dbReference>
<dbReference type="PANTHER" id="PTHR10044">
    <property type="entry name" value="INHIBITOR OF APOPTOSIS"/>
    <property type="match status" value="1"/>
</dbReference>
<dbReference type="InterPro" id="IPR001841">
    <property type="entry name" value="Znf_RING"/>
</dbReference>
<organism evidence="5">
    <name type="scientific">invertebrate metagenome</name>
    <dbReference type="NCBI Taxonomy" id="1711999"/>
    <lineage>
        <taxon>unclassified sequences</taxon>
        <taxon>metagenomes</taxon>
        <taxon>organismal metagenomes</taxon>
    </lineage>
</organism>
<evidence type="ECO:0000256" key="1">
    <source>
        <dbReference type="ARBA" id="ARBA00022723"/>
    </source>
</evidence>
<dbReference type="EMBL" id="NSIT01000638">
    <property type="protein sequence ID" value="PJE77412.1"/>
    <property type="molecule type" value="Genomic_DNA"/>
</dbReference>
<protein>
    <recommendedName>
        <fullName evidence="4">RING-type domain-containing protein</fullName>
    </recommendedName>
</protein>
<dbReference type="CDD" id="cd00022">
    <property type="entry name" value="BIR"/>
    <property type="match status" value="2"/>
</dbReference>
<name>A0A2H9T2G8_9ZZZZ</name>
<dbReference type="SUPFAM" id="SSF57924">
    <property type="entry name" value="Inhibitor of apoptosis (IAP) repeat"/>
    <property type="match status" value="2"/>
</dbReference>
<dbReference type="AlphaFoldDB" id="A0A2H9T2G8"/>
<keyword evidence="2" id="KW-0863">Zinc-finger</keyword>
<dbReference type="Pfam" id="PF13920">
    <property type="entry name" value="zf-C3HC4_3"/>
    <property type="match status" value="1"/>
</dbReference>
<gene>
    <name evidence="5" type="ORF">CI610_03665</name>
</gene>
<dbReference type="Gene3D" id="1.10.1170.10">
    <property type="entry name" value="Inhibitor Of Apoptosis Protein (2mihbC-IAP-1), Chain A"/>
    <property type="match status" value="2"/>
</dbReference>